<accession>A0A0C2MZ58</accession>
<gene>
    <name evidence="1" type="ORF">RF11_09736</name>
</gene>
<name>A0A0C2MZ58_THEKT</name>
<sequence>MYCNVDYIGTLFICIVTSYRILDHHDETKLYPSRREFHFILRIFTKFMRNTVKNDELTLKKYICKGTKSIYSISRQNVHHDSLKRPIILKKCNEFNKEARGFTNVLE</sequence>
<evidence type="ECO:0000313" key="2">
    <source>
        <dbReference type="Proteomes" id="UP000031668"/>
    </source>
</evidence>
<proteinExistence type="predicted"/>
<dbReference type="AlphaFoldDB" id="A0A0C2MZ58"/>
<evidence type="ECO:0000313" key="1">
    <source>
        <dbReference type="EMBL" id="KII66932.1"/>
    </source>
</evidence>
<protein>
    <submittedName>
        <fullName evidence="1">Uncharacterized protein</fullName>
    </submittedName>
</protein>
<keyword evidence="2" id="KW-1185">Reference proteome</keyword>
<comment type="caution">
    <text evidence="1">The sequence shown here is derived from an EMBL/GenBank/DDBJ whole genome shotgun (WGS) entry which is preliminary data.</text>
</comment>
<dbReference type="Proteomes" id="UP000031668">
    <property type="component" value="Unassembled WGS sequence"/>
</dbReference>
<reference evidence="1 2" key="1">
    <citation type="journal article" date="2014" name="Genome Biol. Evol.">
        <title>The genome of the myxosporean Thelohanellus kitauei shows adaptations to nutrient acquisition within its fish host.</title>
        <authorList>
            <person name="Yang Y."/>
            <person name="Xiong J."/>
            <person name="Zhou Z."/>
            <person name="Huo F."/>
            <person name="Miao W."/>
            <person name="Ran C."/>
            <person name="Liu Y."/>
            <person name="Zhang J."/>
            <person name="Feng J."/>
            <person name="Wang M."/>
            <person name="Wang M."/>
            <person name="Wang L."/>
            <person name="Yao B."/>
        </authorList>
    </citation>
    <scope>NUCLEOTIDE SEQUENCE [LARGE SCALE GENOMIC DNA]</scope>
    <source>
        <strain evidence="1">Wuqing</strain>
    </source>
</reference>
<organism evidence="1 2">
    <name type="scientific">Thelohanellus kitauei</name>
    <name type="common">Myxosporean</name>
    <dbReference type="NCBI Taxonomy" id="669202"/>
    <lineage>
        <taxon>Eukaryota</taxon>
        <taxon>Metazoa</taxon>
        <taxon>Cnidaria</taxon>
        <taxon>Myxozoa</taxon>
        <taxon>Myxosporea</taxon>
        <taxon>Bivalvulida</taxon>
        <taxon>Platysporina</taxon>
        <taxon>Myxobolidae</taxon>
        <taxon>Thelohanellus</taxon>
    </lineage>
</organism>
<dbReference type="EMBL" id="JWZT01003372">
    <property type="protein sequence ID" value="KII66932.1"/>
    <property type="molecule type" value="Genomic_DNA"/>
</dbReference>